<dbReference type="Pfam" id="PF00155">
    <property type="entry name" value="Aminotran_1_2"/>
    <property type="match status" value="1"/>
</dbReference>
<dbReference type="AlphaFoldDB" id="A0A9P1P842"/>
<proteinExistence type="inferred from homology"/>
<evidence type="ECO:0000256" key="6">
    <source>
        <dbReference type="RuleBase" id="RU000481"/>
    </source>
</evidence>
<keyword evidence="4 6" id="KW-0808">Transferase</keyword>
<dbReference type="PANTHER" id="PTHR46383">
    <property type="entry name" value="ASPARTATE AMINOTRANSFERASE"/>
    <property type="match status" value="1"/>
</dbReference>
<dbReference type="GO" id="GO:0030170">
    <property type="term" value="F:pyridoxal phosphate binding"/>
    <property type="evidence" value="ECO:0007669"/>
    <property type="project" value="InterPro"/>
</dbReference>
<evidence type="ECO:0000256" key="4">
    <source>
        <dbReference type="ARBA" id="ARBA00022679"/>
    </source>
</evidence>
<dbReference type="InterPro" id="IPR015422">
    <property type="entry name" value="PyrdxlP-dep_Trfase_small"/>
</dbReference>
<name>A0A9P1P842_PARSO</name>
<accession>A0A9P1P842</accession>
<comment type="caution">
    <text evidence="8">The sequence shown here is derived from an EMBL/GenBank/DDBJ whole genome shotgun (WGS) entry which is preliminary data.</text>
</comment>
<reference evidence="9" key="1">
    <citation type="submission" date="2015-01" db="EMBL/GenBank/DDBJ databases">
        <authorList>
            <person name="Aslett A.Martin."/>
            <person name="De Silva Nishadi"/>
        </authorList>
    </citation>
    <scope>NUCLEOTIDE SEQUENCE [LARGE SCALE GENOMIC DNA]</scope>
    <source>
        <strain evidence="9">UMC4404</strain>
    </source>
</reference>
<evidence type="ECO:0000313" key="9">
    <source>
        <dbReference type="Proteomes" id="UP000049685"/>
    </source>
</evidence>
<organism evidence="8 9">
    <name type="scientific">Paraclostridium sordellii</name>
    <name type="common">Clostridium sordellii</name>
    <dbReference type="NCBI Taxonomy" id="1505"/>
    <lineage>
        <taxon>Bacteria</taxon>
        <taxon>Bacillati</taxon>
        <taxon>Bacillota</taxon>
        <taxon>Clostridia</taxon>
        <taxon>Peptostreptococcales</taxon>
        <taxon>Peptostreptococcaceae</taxon>
        <taxon>Paraclostridium</taxon>
    </lineage>
</organism>
<evidence type="ECO:0000259" key="7">
    <source>
        <dbReference type="Pfam" id="PF00155"/>
    </source>
</evidence>
<evidence type="ECO:0000256" key="2">
    <source>
        <dbReference type="ARBA" id="ARBA00007441"/>
    </source>
</evidence>
<dbReference type="Gene3D" id="3.90.1150.10">
    <property type="entry name" value="Aspartate Aminotransferase, domain 1"/>
    <property type="match status" value="1"/>
</dbReference>
<evidence type="ECO:0000256" key="1">
    <source>
        <dbReference type="ARBA" id="ARBA00001933"/>
    </source>
</evidence>
<gene>
    <name evidence="8" type="ORF">UMC4404_31511</name>
</gene>
<dbReference type="EMBL" id="CDNY01000030">
    <property type="protein sequence ID" value="CEN31965.1"/>
    <property type="molecule type" value="Genomic_DNA"/>
</dbReference>
<protein>
    <recommendedName>
        <fullName evidence="6">Aminotransferase</fullName>
        <ecNumber evidence="6">2.6.1.-</ecNumber>
    </recommendedName>
</protein>
<dbReference type="InterPro" id="IPR050596">
    <property type="entry name" value="AspAT/PAT-like"/>
</dbReference>
<feature type="domain" description="Aminotransferase class I/classII large" evidence="7">
    <location>
        <begin position="49"/>
        <end position="406"/>
    </location>
</feature>
<dbReference type="Proteomes" id="UP000049685">
    <property type="component" value="Unassembled WGS sequence"/>
</dbReference>
<dbReference type="InterPro" id="IPR015421">
    <property type="entry name" value="PyrdxlP-dep_Trfase_major"/>
</dbReference>
<dbReference type="InterPro" id="IPR015424">
    <property type="entry name" value="PyrdxlP-dep_Trfase"/>
</dbReference>
<dbReference type="SUPFAM" id="SSF53383">
    <property type="entry name" value="PLP-dependent transferases"/>
    <property type="match status" value="1"/>
</dbReference>
<dbReference type="FunFam" id="3.40.640.10:FF:000033">
    <property type="entry name" value="Aspartate aminotransferase"/>
    <property type="match status" value="1"/>
</dbReference>
<dbReference type="PROSITE" id="PS00105">
    <property type="entry name" value="AA_TRANSFER_CLASS_1"/>
    <property type="match status" value="1"/>
</dbReference>
<dbReference type="PANTHER" id="PTHR46383:SF1">
    <property type="entry name" value="ASPARTATE AMINOTRANSFERASE"/>
    <property type="match status" value="1"/>
</dbReference>
<sequence>MENDFTKGDVILGEDKMKKDISNKLKSIQPSVTLAITAKAKSLKAQGVDIIGFGAGEPDFRTPKHIREAAIDAIENESIGYTAASGMDSLKQAICDKLKRDNNLEYTKEQIVVSNGAKHSLFNTLSAICNPGDEVIVPNPYWVSYPELIRLVDAKPVFVECPEEAEFKYTVEALEKAITENTKAIILNTPNNPTGTAYKEEDLKAIADLAVKNNIYVISDEIYEKLLYEGNHKSIASFNEDIKDLTIVVNGVAKAYAMTGWRIGYTACNKEIAKTMSNFQSHATSNPNTIAQYATIAALNAPEDSLNEMLDAFRERRDYMVDKINSIDNLSCLKPQGAFYVMVNISKLLGKTMDGKVINTSIDFADYLLENAKVAVVPGIGFGNDNYVRLSYATSLENIKDGLDRIEKAIAL</sequence>
<comment type="cofactor">
    <cofactor evidence="1 6">
        <name>pyridoxal 5'-phosphate</name>
        <dbReference type="ChEBI" id="CHEBI:597326"/>
    </cofactor>
</comment>
<comment type="similarity">
    <text evidence="2 6">Belongs to the class-I pyridoxal-phosphate-dependent aminotransferase family.</text>
</comment>
<evidence type="ECO:0000256" key="3">
    <source>
        <dbReference type="ARBA" id="ARBA00022576"/>
    </source>
</evidence>
<keyword evidence="3 6" id="KW-0032">Aminotransferase</keyword>
<dbReference type="EC" id="2.6.1.-" evidence="6"/>
<dbReference type="GO" id="GO:0006520">
    <property type="term" value="P:amino acid metabolic process"/>
    <property type="evidence" value="ECO:0007669"/>
    <property type="project" value="InterPro"/>
</dbReference>
<dbReference type="Gene3D" id="3.40.640.10">
    <property type="entry name" value="Type I PLP-dependent aspartate aminotransferase-like (Major domain)"/>
    <property type="match status" value="1"/>
</dbReference>
<dbReference type="InterPro" id="IPR004839">
    <property type="entry name" value="Aminotransferase_I/II_large"/>
</dbReference>
<keyword evidence="5" id="KW-0663">Pyridoxal phosphate</keyword>
<dbReference type="GO" id="GO:0008483">
    <property type="term" value="F:transaminase activity"/>
    <property type="evidence" value="ECO:0007669"/>
    <property type="project" value="UniProtKB-KW"/>
</dbReference>
<evidence type="ECO:0000256" key="5">
    <source>
        <dbReference type="ARBA" id="ARBA00022898"/>
    </source>
</evidence>
<dbReference type="InterPro" id="IPR004838">
    <property type="entry name" value="NHTrfase_class1_PyrdxlP-BS"/>
</dbReference>
<evidence type="ECO:0000313" key="8">
    <source>
        <dbReference type="EMBL" id="CEN31965.1"/>
    </source>
</evidence>
<dbReference type="CDD" id="cd00609">
    <property type="entry name" value="AAT_like"/>
    <property type="match status" value="1"/>
</dbReference>